<evidence type="ECO:0000313" key="1">
    <source>
        <dbReference type="EMBL" id="BBD98052.1"/>
    </source>
</evidence>
<protein>
    <recommendedName>
        <fullName evidence="3">Tip attachment protein J domain-containing protein</fullName>
    </recommendedName>
</protein>
<dbReference type="RefSeq" id="WP_066700096.1">
    <property type="nucleotide sequence ID" value="NZ_AP018664.1"/>
</dbReference>
<evidence type="ECO:0008006" key="3">
    <source>
        <dbReference type="Google" id="ProtNLM"/>
    </source>
</evidence>
<gene>
    <name evidence="1" type="ORF">SAMIE_1015530</name>
</gene>
<accession>A0A494WBX3</accession>
<reference evidence="1 2" key="1">
    <citation type="submission" date="2018-05" db="EMBL/GenBank/DDBJ databases">
        <title>Complete Genome Sequence of the Nonylphenol-Degrading Bacterium Sphingobium amiense DSM 16289T.</title>
        <authorList>
            <person name="Ootsuka M."/>
            <person name="Nishizawa T."/>
            <person name="Ohta H."/>
        </authorList>
    </citation>
    <scope>NUCLEOTIDE SEQUENCE [LARGE SCALE GENOMIC DNA]</scope>
    <source>
        <strain evidence="1 2">DSM 16289</strain>
    </source>
</reference>
<evidence type="ECO:0000313" key="2">
    <source>
        <dbReference type="Proteomes" id="UP000279959"/>
    </source>
</evidence>
<dbReference type="Proteomes" id="UP000279959">
    <property type="component" value="Chromosome"/>
</dbReference>
<name>A0A494WBX3_9SPHN</name>
<proteinExistence type="predicted"/>
<organism evidence="1 2">
    <name type="scientific">Sphingobium amiense</name>
    <dbReference type="NCBI Taxonomy" id="135719"/>
    <lineage>
        <taxon>Bacteria</taxon>
        <taxon>Pseudomonadati</taxon>
        <taxon>Pseudomonadota</taxon>
        <taxon>Alphaproteobacteria</taxon>
        <taxon>Sphingomonadales</taxon>
        <taxon>Sphingomonadaceae</taxon>
        <taxon>Sphingobium</taxon>
    </lineage>
</organism>
<sequence length="828" mass="87867">MLHILAELAPLKISDGSRPVLRAASAQDRRLNGVAGGRWWPAISKRPSLAIQLFDGDFSEDVAPGSASFVIRLDALQNMDGSVRSYRWAGAPVTLYAIDTASSLNAAGSYDVGDIAGARIFKGRVQSFTGEGGGLSVTAEVDVEPFNIDVLAQEYTGTGDDEGGADLKGRLKPWIFGRALNVEPVLINGVENVVQFSAYPIQGISALYERGAASFGSSIGNYATYEELVAATIPAGRWATCHARGMARLGAPPFGVITGDVDGDNGGGFLRKTGAIIQRIAAVRGVSSGLIDAASFAALDLAVPYPINIVITEQTSLLELARRLARPCNAQAGVDFTGRLFAVRPTIGSPALTLHAQGRRLPPVRRCSEADVSPPYKRIMFGANRSWRVHTFDEIAFDAALIDRGAYDPAETYRRGNIVSLPNGSRWLYASDTPKAGSAPSLANSDWQLMSGPITAGDINYGTGESLESLKPAEPGATNGTPAGTNILGRPVEEVIFDLDLNGMNWHDLVILTDTRNAVMMARTTLEGQAIGTVVSSFKAEQTENNQAVAETFSLLGAKSGDGESWNWNINSVMVAPGVSMSQYMRGVSASIGDVEASVTDLRTVVVGANGDITAKAVLALKAGNKIVGFVFTNNGELSSADFEFDAVRFLKPNGSLMWGYDPGRAKVIMEDVIVNTLEARSVKTESIDANSVTGLWSASYPDVLVSGGEVTLAEIVNYVVGDDTDGKALLELQFTQDGTLNIDTAMRLRCYMNFGSGYQLVRDVPQGIGVSSGNARWILNSGFKLPIIANGPVSIKITATPYAIPGGGTSSSSYARNILVMIFEGYR</sequence>
<keyword evidence="2" id="KW-1185">Reference proteome</keyword>
<dbReference type="KEGG" id="sami:SAMIE_1015530"/>
<dbReference type="AlphaFoldDB" id="A0A494WBX3"/>
<dbReference type="EMBL" id="AP018664">
    <property type="protein sequence ID" value="BBD98052.1"/>
    <property type="molecule type" value="Genomic_DNA"/>
</dbReference>